<dbReference type="CDD" id="cd00808">
    <property type="entry name" value="GluRS_core"/>
    <property type="match status" value="1"/>
</dbReference>
<dbReference type="GO" id="GO:0004818">
    <property type="term" value="F:glutamate-tRNA ligase activity"/>
    <property type="evidence" value="ECO:0007669"/>
    <property type="project" value="UniProtKB-EC"/>
</dbReference>
<dbReference type="GO" id="GO:0008270">
    <property type="term" value="F:zinc ion binding"/>
    <property type="evidence" value="ECO:0007669"/>
    <property type="project" value="InterPro"/>
</dbReference>
<reference evidence="15" key="1">
    <citation type="journal article" date="2014" name="Genome Announc.">
        <title>Genome sequence and annotation of Acremonium chrysogenum, producer of the beta-lactam antibiotic cephalosporin C.</title>
        <authorList>
            <person name="Terfehr D."/>
            <person name="Dahlmann T.A."/>
            <person name="Specht T."/>
            <person name="Zadra I."/>
            <person name="Kuernsteiner H."/>
            <person name="Kueck U."/>
        </authorList>
    </citation>
    <scope>NUCLEOTIDE SEQUENCE [LARGE SCALE GENOMIC DNA]</scope>
    <source>
        <strain evidence="15">ATCC 11550 / CBS 779.69 / DSM 880 / IAM 14645 / JCM 23072 / IMI 49137</strain>
    </source>
</reference>
<comment type="subcellular location">
    <subcellularLocation>
        <location evidence="1">Mitochondrion</location>
    </subcellularLocation>
</comment>
<dbReference type="FunFam" id="3.40.50.620:FF:000045">
    <property type="entry name" value="Glutamate--tRNA ligase, mitochondrial"/>
    <property type="match status" value="1"/>
</dbReference>
<keyword evidence="6 11" id="KW-0067">ATP-binding</keyword>
<dbReference type="HAMAP" id="MF_00022">
    <property type="entry name" value="Glu_tRNA_synth_type1"/>
    <property type="match status" value="1"/>
</dbReference>
<protein>
    <recommendedName>
        <fullName evidence="10">Glutamate--tRNA ligase, mitochondrial</fullName>
        <ecNumber evidence="3">6.1.1.17</ecNumber>
    </recommendedName>
    <alternativeName>
        <fullName evidence="9">Glutamyl-tRNA synthetase</fullName>
    </alternativeName>
</protein>
<dbReference type="HOGENOM" id="CLU_015768_7_0_1"/>
<dbReference type="GO" id="GO:0006424">
    <property type="term" value="P:glutamyl-tRNA aminoacylation"/>
    <property type="evidence" value="ECO:0007669"/>
    <property type="project" value="InterPro"/>
</dbReference>
<name>A0A086T3I7_HAPC1</name>
<dbReference type="PRINTS" id="PR00987">
    <property type="entry name" value="TRNASYNTHGLU"/>
</dbReference>
<keyword evidence="5 11" id="KW-0547">Nucleotide-binding</keyword>
<evidence type="ECO:0000313" key="14">
    <source>
        <dbReference type="EMBL" id="KFH43919.1"/>
    </source>
</evidence>
<feature type="compositionally biased region" description="Low complexity" evidence="12">
    <location>
        <begin position="74"/>
        <end position="87"/>
    </location>
</feature>
<dbReference type="InterPro" id="IPR004527">
    <property type="entry name" value="Glu-tRNA-ligase_bac/mito"/>
</dbReference>
<proteinExistence type="inferred from homology"/>
<dbReference type="Pfam" id="PF00749">
    <property type="entry name" value="tRNA-synt_1c"/>
    <property type="match status" value="1"/>
</dbReference>
<sequence>MVTLTRGPPLARALRCPQCRQPWLPQRRLFTPSATILHSPVTERSIPKSEAGGKTSAATPQRPSRLSFIRSQKGSAGVSSRGSSGSGVKKPRLVLGQTPDKPIRTRFAPSPTGNLHLGSLRTALFNNLASVASSGGSFILRIEDTDQNRLVDGAEEKIVSDLKWLGLEWSEGPDCGGPHAPYRQSERLDIYRSHVQKLVDLGHAYRCFCTPEDLEKQRLERHNAGLPTAYPGTCRSVTAPEAEQRLAAGEPHVVRFRGDAFGVLGFKDAIYGPFKKKEAEEDFVILKTDGYPTYHLANVVDDHLMEITHVIRGEEWLISTPKHLSLYKAFGWTPPTFAHLGLLVEPDGSKLSKRNKSGFISEYRDKNYLSVPMQAWLANLGSSFRPDVREVPRTLSGVADALSFKFTKGGIKLNPEKLDDFEVKYHRAMLQSPRPDLTPHENAIIEDKILRPVWERVQERTAQDQQELVPMLQSEETRMAYLRRMLDHLTRGRYQRRDEMLRLVDGHPHYFWRIPDHIYQHGLSEYLHTGNVNRIISVASAIKHITSPDFAGTNLSAELNRHLQEMGCTVAPEDLYRDHRFAGTGQVDIHSHDANTMFAILGREEWQVRADAVVRLASSAAG</sequence>
<dbReference type="AlphaFoldDB" id="A0A086T3I7"/>
<dbReference type="STRING" id="857340.A0A086T3I7"/>
<dbReference type="PANTHER" id="PTHR43311:SF2">
    <property type="entry name" value="GLUTAMATE--TRNA LIGASE, MITOCHONDRIAL-RELATED"/>
    <property type="match status" value="1"/>
</dbReference>
<evidence type="ECO:0000256" key="7">
    <source>
        <dbReference type="ARBA" id="ARBA00022917"/>
    </source>
</evidence>
<keyword evidence="7 11" id="KW-0648">Protein biosynthesis</keyword>
<keyword evidence="8 11" id="KW-0030">Aminoacyl-tRNA synthetase</keyword>
<evidence type="ECO:0000256" key="11">
    <source>
        <dbReference type="RuleBase" id="RU363037"/>
    </source>
</evidence>
<keyword evidence="15" id="KW-1185">Reference proteome</keyword>
<dbReference type="NCBIfam" id="TIGR00464">
    <property type="entry name" value="gltX_bact"/>
    <property type="match status" value="1"/>
</dbReference>
<dbReference type="OrthoDB" id="428822at2759"/>
<evidence type="ECO:0000256" key="8">
    <source>
        <dbReference type="ARBA" id="ARBA00023146"/>
    </source>
</evidence>
<dbReference type="InterPro" id="IPR049940">
    <property type="entry name" value="GluQ/Sye"/>
</dbReference>
<feature type="domain" description="Glutamyl/glutaminyl-tRNA synthetase class Ib catalytic" evidence="13">
    <location>
        <begin position="103"/>
        <end position="384"/>
    </location>
</feature>
<evidence type="ECO:0000256" key="3">
    <source>
        <dbReference type="ARBA" id="ARBA00012835"/>
    </source>
</evidence>
<evidence type="ECO:0000256" key="4">
    <source>
        <dbReference type="ARBA" id="ARBA00022598"/>
    </source>
</evidence>
<dbReference type="EC" id="6.1.1.17" evidence="3"/>
<dbReference type="EMBL" id="JPKY01000058">
    <property type="protein sequence ID" value="KFH43919.1"/>
    <property type="molecule type" value="Genomic_DNA"/>
</dbReference>
<evidence type="ECO:0000256" key="2">
    <source>
        <dbReference type="ARBA" id="ARBA00007894"/>
    </source>
</evidence>
<organism evidence="14 15">
    <name type="scientific">Hapsidospora chrysogenum (strain ATCC 11550 / CBS 779.69 / DSM 880 / IAM 14645 / JCM 23072 / IMI 49137)</name>
    <name type="common">Acremonium chrysogenum</name>
    <dbReference type="NCBI Taxonomy" id="857340"/>
    <lineage>
        <taxon>Eukaryota</taxon>
        <taxon>Fungi</taxon>
        <taxon>Dikarya</taxon>
        <taxon>Ascomycota</taxon>
        <taxon>Pezizomycotina</taxon>
        <taxon>Sordariomycetes</taxon>
        <taxon>Hypocreomycetidae</taxon>
        <taxon>Hypocreales</taxon>
        <taxon>Bionectriaceae</taxon>
        <taxon>Hapsidospora</taxon>
    </lineage>
</organism>
<accession>A0A086T3I7</accession>
<comment type="caution">
    <text evidence="14">The sequence shown here is derived from an EMBL/GenBank/DDBJ whole genome shotgun (WGS) entry which is preliminary data.</text>
</comment>
<evidence type="ECO:0000256" key="10">
    <source>
        <dbReference type="ARBA" id="ARBA00072917"/>
    </source>
</evidence>
<dbReference type="PANTHER" id="PTHR43311">
    <property type="entry name" value="GLUTAMATE--TRNA LIGASE"/>
    <property type="match status" value="1"/>
</dbReference>
<dbReference type="InterPro" id="IPR014729">
    <property type="entry name" value="Rossmann-like_a/b/a_fold"/>
</dbReference>
<gene>
    <name evidence="14" type="ORF">ACRE_052960</name>
</gene>
<evidence type="ECO:0000256" key="5">
    <source>
        <dbReference type="ARBA" id="ARBA00022741"/>
    </source>
</evidence>
<dbReference type="InterPro" id="IPR000924">
    <property type="entry name" value="Glu/Gln-tRNA-synth"/>
</dbReference>
<dbReference type="InterPro" id="IPR020058">
    <property type="entry name" value="Glu/Gln-tRNA-synth_Ib_cat-dom"/>
</dbReference>
<evidence type="ECO:0000256" key="9">
    <source>
        <dbReference type="ARBA" id="ARBA00030865"/>
    </source>
</evidence>
<evidence type="ECO:0000256" key="6">
    <source>
        <dbReference type="ARBA" id="ARBA00022840"/>
    </source>
</evidence>
<evidence type="ECO:0000256" key="12">
    <source>
        <dbReference type="SAM" id="MobiDB-lite"/>
    </source>
</evidence>
<dbReference type="GO" id="GO:0005739">
    <property type="term" value="C:mitochondrion"/>
    <property type="evidence" value="ECO:0007669"/>
    <property type="project" value="UniProtKB-SubCell"/>
</dbReference>
<dbReference type="InterPro" id="IPR033910">
    <property type="entry name" value="GluRS_core"/>
</dbReference>
<dbReference type="GO" id="GO:0005524">
    <property type="term" value="F:ATP binding"/>
    <property type="evidence" value="ECO:0007669"/>
    <property type="project" value="UniProtKB-KW"/>
</dbReference>
<dbReference type="Proteomes" id="UP000029964">
    <property type="component" value="Unassembled WGS sequence"/>
</dbReference>
<evidence type="ECO:0000256" key="1">
    <source>
        <dbReference type="ARBA" id="ARBA00004173"/>
    </source>
</evidence>
<keyword evidence="4 11" id="KW-0436">Ligase</keyword>
<dbReference type="SUPFAM" id="SSF52374">
    <property type="entry name" value="Nucleotidylyl transferase"/>
    <property type="match status" value="1"/>
</dbReference>
<comment type="similarity">
    <text evidence="2">Belongs to the class-I aminoacyl-tRNA synthetase family. Glutamate--tRNA ligase type 1 subfamily.</text>
</comment>
<evidence type="ECO:0000259" key="13">
    <source>
        <dbReference type="Pfam" id="PF00749"/>
    </source>
</evidence>
<dbReference type="Gene3D" id="3.40.50.620">
    <property type="entry name" value="HUPs"/>
    <property type="match status" value="1"/>
</dbReference>
<feature type="compositionally biased region" description="Polar residues" evidence="12">
    <location>
        <begin position="56"/>
        <end position="73"/>
    </location>
</feature>
<feature type="region of interest" description="Disordered" evidence="12">
    <location>
        <begin position="40"/>
        <end position="110"/>
    </location>
</feature>
<evidence type="ECO:0000313" key="15">
    <source>
        <dbReference type="Proteomes" id="UP000029964"/>
    </source>
</evidence>